<gene>
    <name evidence="2" type="ORF">GCM10007964_03890</name>
</gene>
<evidence type="ECO:0000313" key="3">
    <source>
        <dbReference type="Proteomes" id="UP000645217"/>
    </source>
</evidence>
<reference evidence="2" key="2">
    <citation type="submission" date="2020-09" db="EMBL/GenBank/DDBJ databases">
        <authorList>
            <person name="Sun Q."/>
            <person name="Ohkuma M."/>
        </authorList>
    </citation>
    <scope>NUCLEOTIDE SEQUENCE</scope>
    <source>
        <strain evidence="2">JCM 13064</strain>
    </source>
</reference>
<dbReference type="RefSeq" id="WP_189161178.1">
    <property type="nucleotide sequence ID" value="NZ_BMNT01000002.1"/>
</dbReference>
<reference evidence="2" key="1">
    <citation type="journal article" date="2014" name="Int. J. Syst. Evol. Microbiol.">
        <title>Complete genome sequence of Corynebacterium casei LMG S-19264T (=DSM 44701T), isolated from a smear-ripened cheese.</title>
        <authorList>
            <consortium name="US DOE Joint Genome Institute (JGI-PGF)"/>
            <person name="Walter F."/>
            <person name="Albersmeier A."/>
            <person name="Kalinowski J."/>
            <person name="Ruckert C."/>
        </authorList>
    </citation>
    <scope>NUCLEOTIDE SEQUENCE</scope>
    <source>
        <strain evidence="2">JCM 13064</strain>
    </source>
</reference>
<organism evidence="2 3">
    <name type="scientific">Sphaerisporangium melleum</name>
    <dbReference type="NCBI Taxonomy" id="321316"/>
    <lineage>
        <taxon>Bacteria</taxon>
        <taxon>Bacillati</taxon>
        <taxon>Actinomycetota</taxon>
        <taxon>Actinomycetes</taxon>
        <taxon>Streptosporangiales</taxon>
        <taxon>Streptosporangiaceae</taxon>
        <taxon>Sphaerisporangium</taxon>
    </lineage>
</organism>
<accession>A0A917VD08</accession>
<protein>
    <submittedName>
        <fullName evidence="2">Uncharacterized protein</fullName>
    </submittedName>
</protein>
<dbReference type="AlphaFoldDB" id="A0A917VD08"/>
<keyword evidence="3" id="KW-1185">Reference proteome</keyword>
<dbReference type="Proteomes" id="UP000645217">
    <property type="component" value="Unassembled WGS sequence"/>
</dbReference>
<evidence type="ECO:0000256" key="1">
    <source>
        <dbReference type="SAM" id="MobiDB-lite"/>
    </source>
</evidence>
<sequence length="171" mass="18183">MNESQTGGQATGGGDLLAGARDLGSAIEEHARVLTEAPDDYPRVVEAVNHLRATAIAYADLCAREAGWGDPFSNLASDRRADEEAEAEEPAGAAGEQAPVVDLEVDYRIRVHDVAGAARLIGEEVSPDLPGAASDVVARLFQRDGWDPSRYGDIFEVLDHTWSCGPDDPVN</sequence>
<evidence type="ECO:0000313" key="2">
    <source>
        <dbReference type="EMBL" id="GGK64048.1"/>
    </source>
</evidence>
<name>A0A917VD08_9ACTN</name>
<dbReference type="EMBL" id="BMNT01000002">
    <property type="protein sequence ID" value="GGK64048.1"/>
    <property type="molecule type" value="Genomic_DNA"/>
</dbReference>
<proteinExistence type="predicted"/>
<comment type="caution">
    <text evidence="2">The sequence shown here is derived from an EMBL/GenBank/DDBJ whole genome shotgun (WGS) entry which is preliminary data.</text>
</comment>
<feature type="region of interest" description="Disordered" evidence="1">
    <location>
        <begin position="72"/>
        <end position="98"/>
    </location>
</feature>